<proteinExistence type="predicted"/>
<gene>
    <name evidence="2" type="ORF">SDC9_147094</name>
</gene>
<dbReference type="AlphaFoldDB" id="A0A645EEY8"/>
<reference evidence="2" key="1">
    <citation type="submission" date="2019-08" db="EMBL/GenBank/DDBJ databases">
        <authorList>
            <person name="Kucharzyk K."/>
            <person name="Murdoch R.W."/>
            <person name="Higgins S."/>
            <person name="Loffler F."/>
        </authorList>
    </citation>
    <scope>NUCLEOTIDE SEQUENCE</scope>
</reference>
<evidence type="ECO:0000256" key="1">
    <source>
        <dbReference type="SAM" id="MobiDB-lite"/>
    </source>
</evidence>
<organism evidence="2">
    <name type="scientific">bioreactor metagenome</name>
    <dbReference type="NCBI Taxonomy" id="1076179"/>
    <lineage>
        <taxon>unclassified sequences</taxon>
        <taxon>metagenomes</taxon>
        <taxon>ecological metagenomes</taxon>
    </lineage>
</organism>
<feature type="region of interest" description="Disordered" evidence="1">
    <location>
        <begin position="1"/>
        <end position="23"/>
    </location>
</feature>
<sequence>MQHTGLLHNSLRRQHLRPAQPEPGVRAGAFVQIRQGRAGPLLVADIEQIAERLHPVPLPALSQQLAHGEAQVLPHQVQQGALDGPLCLHHEFQLADVQGLNAFSIVPLRPGCRLMDAPENGPVGSDRLPHHQGSAASQRLTGIVSPVDFPNTRVPRAVLQDHQISCKPGRVGSAQGHEHTVIACHGNDLHFRYDRCASVFHVTISSFA</sequence>
<evidence type="ECO:0000313" key="2">
    <source>
        <dbReference type="EMBL" id="MPM99899.1"/>
    </source>
</evidence>
<comment type="caution">
    <text evidence="2">The sequence shown here is derived from an EMBL/GenBank/DDBJ whole genome shotgun (WGS) entry which is preliminary data.</text>
</comment>
<name>A0A645EEY8_9ZZZZ</name>
<accession>A0A645EEY8</accession>
<dbReference type="EMBL" id="VSSQ01045959">
    <property type="protein sequence ID" value="MPM99899.1"/>
    <property type="molecule type" value="Genomic_DNA"/>
</dbReference>
<protein>
    <submittedName>
        <fullName evidence="2">Uncharacterized protein</fullName>
    </submittedName>
</protein>